<dbReference type="InterPro" id="IPR036108">
    <property type="entry name" value="4pyrrol_syn_uPrphyn_synt_sf"/>
</dbReference>
<dbReference type="SUPFAM" id="SSF69618">
    <property type="entry name" value="HemD-like"/>
    <property type="match status" value="1"/>
</dbReference>
<proteinExistence type="predicted"/>
<dbReference type="CDD" id="cd06578">
    <property type="entry name" value="HemD"/>
    <property type="match status" value="1"/>
</dbReference>
<dbReference type="InterPro" id="IPR003754">
    <property type="entry name" value="4pyrrol_synth_uPrphyn_synth"/>
</dbReference>
<accession>A0A7Z0L1D3</accession>
<reference evidence="2 3" key="1">
    <citation type="journal article" date="2000" name="Arch. Microbiol.">
        <title>Rhodobaca bogoriensis gen. nov. and sp. nov., an alkaliphilic purple nonsulfur bacterium from African Rift Valley soda lakes.</title>
        <authorList>
            <person name="Milford A.D."/>
            <person name="Achenbach L.A."/>
            <person name="Jung D.O."/>
            <person name="Madigan M.T."/>
        </authorList>
    </citation>
    <scope>NUCLEOTIDE SEQUENCE [LARGE SCALE GENOMIC DNA]</scope>
    <source>
        <strain evidence="2 3">2376</strain>
    </source>
</reference>
<sequence length="250" mass="26377">MPPPARSVPHLLLTRPRAQAERLATQIRARWPGLGVTISPLLEIALHPPRPDVADEAAGLIFTSENGVAGFAAGCPERALPAWCVGPRTAQAARDAGFTTLHVAGGDAQSLLALLQRMASPGPLLHLRGQHAARAIASDLRAAGIAAREQVVYDQEARPLDPAAQALLERPGDVIAPLFSPRTARLFAAALHRIAVQARLHPVAISAAAAQPLEETHPETLKIAAKPDAQAVIARIAEVIHALETDPNPR</sequence>
<protein>
    <submittedName>
        <fullName evidence="2">Uroporphyrinogen-III synthase</fullName>
    </submittedName>
</protein>
<evidence type="ECO:0000313" key="3">
    <source>
        <dbReference type="Proteomes" id="UP000529417"/>
    </source>
</evidence>
<dbReference type="GO" id="GO:0004852">
    <property type="term" value="F:uroporphyrinogen-III synthase activity"/>
    <property type="evidence" value="ECO:0007669"/>
    <property type="project" value="InterPro"/>
</dbReference>
<feature type="domain" description="Tetrapyrrole biosynthesis uroporphyrinogen III synthase" evidence="1">
    <location>
        <begin position="33"/>
        <end position="233"/>
    </location>
</feature>
<dbReference type="Gene3D" id="3.40.50.10090">
    <property type="match status" value="2"/>
</dbReference>
<evidence type="ECO:0000259" key="1">
    <source>
        <dbReference type="Pfam" id="PF02602"/>
    </source>
</evidence>
<dbReference type="Pfam" id="PF02602">
    <property type="entry name" value="HEM4"/>
    <property type="match status" value="1"/>
</dbReference>
<dbReference type="AlphaFoldDB" id="A0A7Z0L1D3"/>
<organism evidence="2 3">
    <name type="scientific">Rhabdonatronobacter sediminivivens</name>
    <dbReference type="NCBI Taxonomy" id="2743469"/>
    <lineage>
        <taxon>Bacteria</taxon>
        <taxon>Pseudomonadati</taxon>
        <taxon>Pseudomonadota</taxon>
        <taxon>Alphaproteobacteria</taxon>
        <taxon>Rhodobacterales</taxon>
        <taxon>Paracoccaceae</taxon>
        <taxon>Rhabdonatronobacter</taxon>
    </lineage>
</organism>
<dbReference type="EMBL" id="JACBXS010000026">
    <property type="protein sequence ID" value="NYS25823.1"/>
    <property type="molecule type" value="Genomic_DNA"/>
</dbReference>
<name>A0A7Z0L1D3_9RHOB</name>
<evidence type="ECO:0000313" key="2">
    <source>
        <dbReference type="EMBL" id="NYS25823.1"/>
    </source>
</evidence>
<dbReference type="RefSeq" id="WP_179906623.1">
    <property type="nucleotide sequence ID" value="NZ_JACBXS010000026.1"/>
</dbReference>
<dbReference type="Proteomes" id="UP000529417">
    <property type="component" value="Unassembled WGS sequence"/>
</dbReference>
<gene>
    <name evidence="2" type="ORF">HUK65_12560</name>
</gene>
<comment type="caution">
    <text evidence="2">The sequence shown here is derived from an EMBL/GenBank/DDBJ whole genome shotgun (WGS) entry which is preliminary data.</text>
</comment>
<keyword evidence="3" id="KW-1185">Reference proteome</keyword>
<dbReference type="GO" id="GO:0033014">
    <property type="term" value="P:tetrapyrrole biosynthetic process"/>
    <property type="evidence" value="ECO:0007669"/>
    <property type="project" value="InterPro"/>
</dbReference>